<dbReference type="EMBL" id="LFMY01000012">
    <property type="protein sequence ID" value="OKL57281.1"/>
    <property type="molecule type" value="Genomic_DNA"/>
</dbReference>
<dbReference type="InterPro" id="IPR000582">
    <property type="entry name" value="Acyl-CoA-binding_protein"/>
</dbReference>
<dbReference type="SUPFAM" id="SSF47027">
    <property type="entry name" value="Acyl-CoA binding protein"/>
    <property type="match status" value="1"/>
</dbReference>
<feature type="compositionally biased region" description="Basic and acidic residues" evidence="3">
    <location>
        <begin position="95"/>
        <end position="123"/>
    </location>
</feature>
<reference evidence="5 6" key="1">
    <citation type="submission" date="2015-06" db="EMBL/GenBank/DDBJ databases">
        <title>Talaromyces atroroseus IBT 11181 draft genome.</title>
        <authorList>
            <person name="Rasmussen K.B."/>
            <person name="Rasmussen S."/>
            <person name="Petersen B."/>
            <person name="Sicheritz-Ponten T."/>
            <person name="Mortensen U.H."/>
            <person name="Thrane U."/>
        </authorList>
    </citation>
    <scope>NUCLEOTIDE SEQUENCE [LARGE SCALE GENOMIC DNA]</scope>
    <source>
        <strain evidence="5 6">IBT 11181</strain>
    </source>
</reference>
<dbReference type="Gene3D" id="1.20.80.10">
    <property type="match status" value="1"/>
</dbReference>
<sequence length="131" mass="15497">METREQRFKRASAESLMLKTEPDDLQKLKLYGLYKQGSGFDFSKAPKPSAFSLNFKDKMKYNEWKKFSHLSVEEAQLNYIDLVESFKNEYGFEPPKVEKKNEPEAEGKEEAKENDEEAKKEEREDVWEDEN</sequence>
<dbReference type="RefSeq" id="XP_020117402.1">
    <property type="nucleotide sequence ID" value="XM_020262466.1"/>
</dbReference>
<protein>
    <recommendedName>
        <fullName evidence="4">ACB domain-containing protein</fullName>
    </recommendedName>
</protein>
<accession>A0A225A8Z7</accession>
<evidence type="ECO:0000256" key="1">
    <source>
        <dbReference type="ARBA" id="ARBA00005567"/>
    </source>
</evidence>
<dbReference type="Pfam" id="PF00887">
    <property type="entry name" value="ACBP"/>
    <property type="match status" value="1"/>
</dbReference>
<keyword evidence="2" id="KW-0446">Lipid-binding</keyword>
<dbReference type="AlphaFoldDB" id="A0A225A8Z7"/>
<feature type="domain" description="ACB" evidence="4">
    <location>
        <begin position="4"/>
        <end position="92"/>
    </location>
</feature>
<name>A0A225A8Z7_TALAT</name>
<gene>
    <name evidence="5" type="ORF">UA08_07559</name>
</gene>
<keyword evidence="6" id="KW-1185">Reference proteome</keyword>
<dbReference type="InterPro" id="IPR035984">
    <property type="entry name" value="Acyl-CoA-binding_sf"/>
</dbReference>
<dbReference type="GeneID" id="31007315"/>
<dbReference type="PRINTS" id="PR00689">
    <property type="entry name" value="ACOABINDINGP"/>
</dbReference>
<organism evidence="5 6">
    <name type="scientific">Talaromyces atroroseus</name>
    <dbReference type="NCBI Taxonomy" id="1441469"/>
    <lineage>
        <taxon>Eukaryota</taxon>
        <taxon>Fungi</taxon>
        <taxon>Dikarya</taxon>
        <taxon>Ascomycota</taxon>
        <taxon>Pezizomycotina</taxon>
        <taxon>Eurotiomycetes</taxon>
        <taxon>Eurotiomycetidae</taxon>
        <taxon>Eurotiales</taxon>
        <taxon>Trichocomaceae</taxon>
        <taxon>Talaromyces</taxon>
        <taxon>Talaromyces sect. Trachyspermi</taxon>
    </lineage>
</organism>
<dbReference type="STRING" id="1441469.A0A225A8Z7"/>
<evidence type="ECO:0000256" key="2">
    <source>
        <dbReference type="ARBA" id="ARBA00023121"/>
    </source>
</evidence>
<dbReference type="PROSITE" id="PS51228">
    <property type="entry name" value="ACB_2"/>
    <property type="match status" value="1"/>
</dbReference>
<comment type="similarity">
    <text evidence="1">Belongs to the ACBP family.</text>
</comment>
<evidence type="ECO:0000259" key="4">
    <source>
        <dbReference type="PROSITE" id="PS51228"/>
    </source>
</evidence>
<evidence type="ECO:0000313" key="6">
    <source>
        <dbReference type="Proteomes" id="UP000214365"/>
    </source>
</evidence>
<comment type="caution">
    <text evidence="5">The sequence shown here is derived from an EMBL/GenBank/DDBJ whole genome shotgun (WGS) entry which is preliminary data.</text>
</comment>
<evidence type="ECO:0000256" key="3">
    <source>
        <dbReference type="SAM" id="MobiDB-lite"/>
    </source>
</evidence>
<feature type="region of interest" description="Disordered" evidence="3">
    <location>
        <begin position="92"/>
        <end position="131"/>
    </location>
</feature>
<dbReference type="PANTHER" id="PTHR23310:SF62">
    <property type="entry name" value="ACYL-COA BINDING PROTEIN 1, ISOFORM A"/>
    <property type="match status" value="1"/>
</dbReference>
<proteinExistence type="inferred from homology"/>
<dbReference type="OrthoDB" id="346910at2759"/>
<evidence type="ECO:0000313" key="5">
    <source>
        <dbReference type="EMBL" id="OKL57281.1"/>
    </source>
</evidence>
<dbReference type="PANTHER" id="PTHR23310">
    <property type="entry name" value="ACYL-COA-BINDING PROTEIN, ACBP"/>
    <property type="match status" value="1"/>
</dbReference>
<dbReference type="GO" id="GO:0000062">
    <property type="term" value="F:fatty-acyl-CoA binding"/>
    <property type="evidence" value="ECO:0007669"/>
    <property type="project" value="InterPro"/>
</dbReference>
<dbReference type="GO" id="GO:0006631">
    <property type="term" value="P:fatty acid metabolic process"/>
    <property type="evidence" value="ECO:0007669"/>
    <property type="project" value="TreeGrafter"/>
</dbReference>
<dbReference type="InterPro" id="IPR014352">
    <property type="entry name" value="FERM/acyl-CoA-bd_prot_sf"/>
</dbReference>
<dbReference type="Proteomes" id="UP000214365">
    <property type="component" value="Unassembled WGS sequence"/>
</dbReference>